<proteinExistence type="predicted"/>
<dbReference type="Gene3D" id="3.40.50.360">
    <property type="match status" value="1"/>
</dbReference>
<dbReference type="PANTHER" id="PTHR39201:SF1">
    <property type="entry name" value="FLAVODOXIN-LIKE DOMAIN-CONTAINING PROTEIN"/>
    <property type="match status" value="1"/>
</dbReference>
<sequence length="212" mass="22877">MKGNLTMKRIVLLIVIVLLAAIVIKGPDSLIGLAKMSRSASDNGGSLPNVIGKATGVTGKKVLVAYFSWGGNTREVAKLIHSKTGGDLFEIKKETPYPKEYKPTTDVGKQEVEQDARPKLAGPLPDLKQYDVIVLGYPIWWYIEPMPVKTFVEAQDLSGKTILPFATSGGSGIEGSVADLRKTLPKSQVKDGLLANMTGGIDRWLKDNGLVK</sequence>
<gene>
    <name evidence="2" type="ORF">SAMN04487864_10870</name>
</gene>
<dbReference type="OrthoDB" id="9806505at2"/>
<keyword evidence="3" id="KW-1185">Reference proteome</keyword>
<dbReference type="InterPro" id="IPR008254">
    <property type="entry name" value="Flavodoxin/NO_synth"/>
</dbReference>
<name>A0A1G6LWV5_9FIRM</name>
<dbReference type="AlphaFoldDB" id="A0A1G6LWV5"/>
<dbReference type="InterPro" id="IPR029039">
    <property type="entry name" value="Flavoprotein-like_sf"/>
</dbReference>
<dbReference type="EMBL" id="FMYW01000008">
    <property type="protein sequence ID" value="SDC47753.1"/>
    <property type="molecule type" value="Genomic_DNA"/>
</dbReference>
<dbReference type="GO" id="GO:0016651">
    <property type="term" value="F:oxidoreductase activity, acting on NAD(P)H"/>
    <property type="evidence" value="ECO:0007669"/>
    <property type="project" value="UniProtKB-ARBA"/>
</dbReference>
<dbReference type="Proteomes" id="UP000198943">
    <property type="component" value="Unassembled WGS sequence"/>
</dbReference>
<dbReference type="PANTHER" id="PTHR39201">
    <property type="entry name" value="EXPORTED PROTEIN-RELATED"/>
    <property type="match status" value="1"/>
</dbReference>
<evidence type="ECO:0000313" key="2">
    <source>
        <dbReference type="EMBL" id="SDC47753.1"/>
    </source>
</evidence>
<dbReference type="SUPFAM" id="SSF52218">
    <property type="entry name" value="Flavoproteins"/>
    <property type="match status" value="1"/>
</dbReference>
<protein>
    <submittedName>
        <fullName evidence="2">Flavodoxin</fullName>
    </submittedName>
</protein>
<dbReference type="Pfam" id="PF12682">
    <property type="entry name" value="Flavodoxin_4"/>
    <property type="match status" value="1"/>
</dbReference>
<dbReference type="GO" id="GO:0010181">
    <property type="term" value="F:FMN binding"/>
    <property type="evidence" value="ECO:0007669"/>
    <property type="project" value="InterPro"/>
</dbReference>
<accession>A0A1G6LWV5</accession>
<evidence type="ECO:0000313" key="3">
    <source>
        <dbReference type="Proteomes" id="UP000198943"/>
    </source>
</evidence>
<feature type="domain" description="Flavodoxin-like" evidence="1">
    <location>
        <begin position="61"/>
        <end position="198"/>
    </location>
</feature>
<evidence type="ECO:0000259" key="1">
    <source>
        <dbReference type="Pfam" id="PF12682"/>
    </source>
</evidence>
<reference evidence="3" key="1">
    <citation type="submission" date="2016-10" db="EMBL/GenBank/DDBJ databases">
        <authorList>
            <person name="Varghese N."/>
            <person name="Submissions S."/>
        </authorList>
    </citation>
    <scope>NUCLEOTIDE SEQUENCE [LARGE SCALE GENOMIC DNA]</scope>
    <source>
        <strain evidence="3">DSM 11005</strain>
    </source>
</reference>
<organism evidence="2 3">
    <name type="scientific">Succiniclasticum ruminis</name>
    <dbReference type="NCBI Taxonomy" id="40841"/>
    <lineage>
        <taxon>Bacteria</taxon>
        <taxon>Bacillati</taxon>
        <taxon>Bacillota</taxon>
        <taxon>Negativicutes</taxon>
        <taxon>Acidaminococcales</taxon>
        <taxon>Acidaminococcaceae</taxon>
        <taxon>Succiniclasticum</taxon>
    </lineage>
</organism>